<gene>
    <name evidence="3" type="ORF">PCOR1329_LOCUS41050</name>
</gene>
<comment type="caution">
    <text evidence="3">The sequence shown here is derived from an EMBL/GenBank/DDBJ whole genome shotgun (WGS) entry which is preliminary data.</text>
</comment>
<keyword evidence="4" id="KW-1185">Reference proteome</keyword>
<feature type="region of interest" description="Disordered" evidence="2">
    <location>
        <begin position="56"/>
        <end position="84"/>
    </location>
</feature>
<dbReference type="EMBL" id="CAUYUJ010014948">
    <property type="protein sequence ID" value="CAK0847986.1"/>
    <property type="molecule type" value="Genomic_DNA"/>
</dbReference>
<accession>A0ABN9TPJ4</accession>
<dbReference type="Proteomes" id="UP001189429">
    <property type="component" value="Unassembled WGS sequence"/>
</dbReference>
<evidence type="ECO:0008006" key="5">
    <source>
        <dbReference type="Google" id="ProtNLM"/>
    </source>
</evidence>
<dbReference type="PANTHER" id="PTHR11439:SF483">
    <property type="entry name" value="PEPTIDE SYNTHASE GLIP-LIKE, PUTATIVE (AFU_ORTHOLOGUE AFUA_3G12920)-RELATED"/>
    <property type="match status" value="1"/>
</dbReference>
<reference evidence="3" key="1">
    <citation type="submission" date="2023-10" db="EMBL/GenBank/DDBJ databases">
        <authorList>
            <person name="Chen Y."/>
            <person name="Shah S."/>
            <person name="Dougan E. K."/>
            <person name="Thang M."/>
            <person name="Chan C."/>
        </authorList>
    </citation>
    <scope>NUCLEOTIDE SEQUENCE [LARGE SCALE GENOMIC DNA]</scope>
</reference>
<feature type="compositionally biased region" description="Low complexity" evidence="2">
    <location>
        <begin position="57"/>
        <end position="84"/>
    </location>
</feature>
<evidence type="ECO:0000313" key="3">
    <source>
        <dbReference type="EMBL" id="CAK0847986.1"/>
    </source>
</evidence>
<name>A0ABN9TPJ4_9DINO</name>
<protein>
    <recommendedName>
        <fullName evidence="5">Integrase catalytic domain-containing protein</fullName>
    </recommendedName>
</protein>
<dbReference type="CDD" id="cd09272">
    <property type="entry name" value="RNase_HI_RT_Ty1"/>
    <property type="match status" value="1"/>
</dbReference>
<feature type="compositionally biased region" description="Pro residues" evidence="2">
    <location>
        <begin position="875"/>
        <end position="885"/>
    </location>
</feature>
<proteinExistence type="predicted"/>
<sequence length="1525" mass="167777">MVAELAAAVAPRLVASATCGSPAVCGSACPASAAGAPSALESVALAGTMEELAQRPQAMEARQQEMAQEFQRQQQRGQAAEQGLQAAQAELGQLRAAPPVAPQRALAEHLGGATVDTRTLGKPSSFSGRREGWRHFRFVSEAFACAAHANMAELFRRAEAMGGQVVDAHDLDEVALTLSRQLHYMLAMLTTDDAQRLIGNVEQGNGAEACRRLCWEHEPDVRVRHGAALHALLRRGFGEDPNGDLAVEIESFERDVRRYEEQSGKVLDQDVKISVLIGGMLNVKVRDHLELNAARLDTYQQLRAEILNFALVSRRAVGDPLTVNMIQPAGMIAAVGHGGVELALLDSWAGFVACPVDYASDVPMLPPRRDLRPMVSATSEPIINYGTKNITYVLDNGEELAITWIVTNVNCLILSASALRRGGATVVLAPEREMLHAASGGCVDLVMQSDAPWLRPRRQEARPRRSVKVPIGPSDHEKEEHYLTHIPFRSWCSYCTRAAAPDDPRHRTRMPVTMPLKPIAMMDYTFVTDPPFDMMTVLTVYDQELGMVLALVVDEKGPMEYAIRSVIEYLGHWSRKAIVLRVDGEPAIKALAEAIRTGRADPTVLEIKPRYSPESMGAVENMNKKVKNLMRTIVLYLRHVAKVELRAGHPLVPWLVRHCGWCICMCRVRADGRTGYERLKGRPCNGKIALFGECLWYRAPDASRLSSLDERWATCIWLGKSWKTDEHIIVLGNEARLARSVRRKAQGKRWNKKMLDKVLCTPRLPRLGAQTPAARPKRYIAKAYLDKYGLAPERPGCLGRTTGHSDACKARFLAIWGKEDEALASSSAAAPAPPAEAPQPAVSGPQLAAPPGPPAPARAAPDVEMAAPPEDAAPAAPPAPAPEAPDPAVEAEMEAASIATKREREDLSFQEKVELFEGGGADAGGPASSRSNATPVAYVATPDIGAQDVEDHKTGEDAKGKKVRSMWLDEKRAQDGETTVRSRCVAMEFNMYDRLDTYTATPPLKFIKLIVSRAASIRRPVSNDWTRVLGLYDIVTAFWHADLPLDEPITVIPPRGEEVPGMAWQMLKAMYGARRASQLFLEFMVKVFDQCGYKVLKTSRQIFYSRQCDSLAGLWGDEILAEAESEGIDHLDAMISRLCNIKVLPRVGPGCSLMGRYLKRYICYVPGFGYEWNEGPKHLLMLLESTGKLKAKPQGSPCSKHIGRDDPAILDELDGEAQTKYRSDTGRVLYVSSGRFDIQYSAKDLGEQMSTPRRLGNARLDRCARYLAGCPFLALVFKHEPEADGSWIPVDSNWAEEPDQYSTHAGCEFMGSHLIESWVVTDQVRALSSAEAELYGIVDGAARGIMTQSLVKEITDLRGARAAWSVTVGSDASAAIGISSRSGVGKTRHIATRWLWVQDAVREKQIILKKVPSETNIADLGTKALEPKRHQELMKLLPLAKPTCRRFLAVLVALGAAPATQAAQEAQEELTCAVKPQREDSKLLNYMLVALLTWGLVRLWDWARRPREVQEQVEARGRLRRRDGG</sequence>
<evidence type="ECO:0000313" key="4">
    <source>
        <dbReference type="Proteomes" id="UP001189429"/>
    </source>
</evidence>
<keyword evidence="1" id="KW-0175">Coiled coil</keyword>
<evidence type="ECO:0000256" key="2">
    <source>
        <dbReference type="SAM" id="MobiDB-lite"/>
    </source>
</evidence>
<evidence type="ECO:0000256" key="1">
    <source>
        <dbReference type="SAM" id="Coils"/>
    </source>
</evidence>
<dbReference type="PANTHER" id="PTHR11439">
    <property type="entry name" value="GAG-POL-RELATED RETROTRANSPOSON"/>
    <property type="match status" value="1"/>
</dbReference>
<feature type="region of interest" description="Disordered" evidence="2">
    <location>
        <begin position="825"/>
        <end position="895"/>
    </location>
</feature>
<feature type="coiled-coil region" evidence="1">
    <location>
        <begin position="242"/>
        <end position="269"/>
    </location>
</feature>
<feature type="compositionally biased region" description="Low complexity" evidence="2">
    <location>
        <begin position="886"/>
        <end position="895"/>
    </location>
</feature>
<feature type="compositionally biased region" description="Low complexity" evidence="2">
    <location>
        <begin position="857"/>
        <end position="874"/>
    </location>
</feature>
<organism evidence="3 4">
    <name type="scientific">Prorocentrum cordatum</name>
    <dbReference type="NCBI Taxonomy" id="2364126"/>
    <lineage>
        <taxon>Eukaryota</taxon>
        <taxon>Sar</taxon>
        <taxon>Alveolata</taxon>
        <taxon>Dinophyceae</taxon>
        <taxon>Prorocentrales</taxon>
        <taxon>Prorocentraceae</taxon>
        <taxon>Prorocentrum</taxon>
    </lineage>
</organism>